<accession>A0A382G534</accession>
<reference evidence="1" key="1">
    <citation type="submission" date="2018-05" db="EMBL/GenBank/DDBJ databases">
        <authorList>
            <person name="Lanie J.A."/>
            <person name="Ng W.-L."/>
            <person name="Kazmierczak K.M."/>
            <person name="Andrzejewski T.M."/>
            <person name="Davidsen T.M."/>
            <person name="Wayne K.J."/>
            <person name="Tettelin H."/>
            <person name="Glass J.I."/>
            <person name="Rusch D."/>
            <person name="Podicherti R."/>
            <person name="Tsui H.-C.T."/>
            <person name="Winkler M.E."/>
        </authorList>
    </citation>
    <scope>NUCLEOTIDE SEQUENCE</scope>
</reference>
<dbReference type="Gene3D" id="3.20.20.80">
    <property type="entry name" value="Glycosidases"/>
    <property type="match status" value="1"/>
</dbReference>
<dbReference type="EMBL" id="UINC01053129">
    <property type="protein sequence ID" value="SVB69281.1"/>
    <property type="molecule type" value="Genomic_DNA"/>
</dbReference>
<sequence length="452" mass="51916">MMLNHSVIIVFLLNILQSQISISLDANIREVPLFGIANSSMRYNNYNGSGIEYDFGEPDFEKATECINPHVMTFPSANPCYFDWADGWALDSAEIVNYVNTLTLPYENYHSANSNGEHFFEVSNEDYEWWENADGTWDSANIDVTDFSNFINANNVKGTFSLNMLTSSIETTMDMVRDNYENGVPFEYIELGSEYYLRSGGDKWDDANGNYMYDEGEALTKDKDDDGEFDPGRFEFIYPTPESFALECNKYIDSLSNILPNTTKFAITSKNKSGDPRSHDWTRQVLKHINSSLIDTIYLTWHEYLRYELKDDDLGNQDTLTAEQVLAFPQFRHEDMITASGMNPESIAALEDELSLNIKVWLTESAFRELGHKPWIFKWAQSLVNIQNYSLMLRNPYIEIIMLQALHGWNSTSAINHGNQFPDEVPSYVDQDSCSPYGRTATAFSIYFWNYI</sequence>
<dbReference type="AlphaFoldDB" id="A0A382G534"/>
<feature type="non-terminal residue" evidence="1">
    <location>
        <position position="452"/>
    </location>
</feature>
<organism evidence="1">
    <name type="scientific">marine metagenome</name>
    <dbReference type="NCBI Taxonomy" id="408172"/>
    <lineage>
        <taxon>unclassified sequences</taxon>
        <taxon>metagenomes</taxon>
        <taxon>ecological metagenomes</taxon>
    </lineage>
</organism>
<proteinExistence type="predicted"/>
<evidence type="ECO:0000313" key="1">
    <source>
        <dbReference type="EMBL" id="SVB69281.1"/>
    </source>
</evidence>
<name>A0A382G534_9ZZZZ</name>
<evidence type="ECO:0008006" key="2">
    <source>
        <dbReference type="Google" id="ProtNLM"/>
    </source>
</evidence>
<protein>
    <recommendedName>
        <fullName evidence="2">Asl1-like glycosyl hydrolase catalytic domain-containing protein</fullName>
    </recommendedName>
</protein>
<gene>
    <name evidence="1" type="ORF">METZ01_LOCUS222135</name>
</gene>